<keyword evidence="3" id="KW-1185">Reference proteome</keyword>
<dbReference type="SUPFAM" id="SSF55073">
    <property type="entry name" value="Nucleotide cyclase"/>
    <property type="match status" value="1"/>
</dbReference>
<gene>
    <name evidence="2" type="ORF">DFR35_0125</name>
</gene>
<dbReference type="Pfam" id="PF00211">
    <property type="entry name" value="Guanylate_cyc"/>
    <property type="match status" value="1"/>
</dbReference>
<dbReference type="PROSITE" id="PS50125">
    <property type="entry name" value="GUANYLATE_CYCLASE_2"/>
    <property type="match status" value="1"/>
</dbReference>
<dbReference type="SMART" id="SM00044">
    <property type="entry name" value="CYCc"/>
    <property type="match status" value="1"/>
</dbReference>
<evidence type="ECO:0000259" key="1">
    <source>
        <dbReference type="PROSITE" id="PS50125"/>
    </source>
</evidence>
<dbReference type="EMBL" id="RCCI01000004">
    <property type="protein sequence ID" value="RLJ67578.1"/>
    <property type="molecule type" value="Genomic_DNA"/>
</dbReference>
<sequence>MTYARNVGLSASEDRLEKLIAERLRPGADKAEIDARIWDLFGEEWAVMFTDLAGFSSGVASFGIIHFLQVIYESQRLLIPRIDADDGILLKVEGDSMLVIFRNVTKAIDCARAMQQACRDYSTTRDAAEQVRLCVGLGFGRVLRIGDRDVYGNQVNAAAKLGEDIARAGEILVTGAVREAAGEGYAFEPIDKVPPGAGAAFRLLG</sequence>
<accession>A0A497XM28</accession>
<dbReference type="InterPro" id="IPR029787">
    <property type="entry name" value="Nucleotide_cyclase"/>
</dbReference>
<evidence type="ECO:0000313" key="2">
    <source>
        <dbReference type="EMBL" id="RLJ67578.1"/>
    </source>
</evidence>
<organism evidence="2 3">
    <name type="scientific">Sulfurisoma sediminicola</name>
    <dbReference type="NCBI Taxonomy" id="1381557"/>
    <lineage>
        <taxon>Bacteria</taxon>
        <taxon>Pseudomonadati</taxon>
        <taxon>Pseudomonadota</taxon>
        <taxon>Betaproteobacteria</taxon>
        <taxon>Nitrosomonadales</taxon>
        <taxon>Sterolibacteriaceae</taxon>
        <taxon>Sulfurisoma</taxon>
    </lineage>
</organism>
<dbReference type="PANTHER" id="PTHR43081:SF19">
    <property type="entry name" value="PH-SENSITIVE ADENYLATE CYCLASE RV1264"/>
    <property type="match status" value="1"/>
</dbReference>
<name>A0A497XM28_9PROT</name>
<protein>
    <submittedName>
        <fullName evidence="2">Adenylate/guanylate cyclase family protein</fullName>
    </submittedName>
</protein>
<dbReference type="Proteomes" id="UP000268908">
    <property type="component" value="Unassembled WGS sequence"/>
</dbReference>
<comment type="caution">
    <text evidence="2">The sequence shown here is derived from an EMBL/GenBank/DDBJ whole genome shotgun (WGS) entry which is preliminary data.</text>
</comment>
<dbReference type="PANTHER" id="PTHR43081">
    <property type="entry name" value="ADENYLATE CYCLASE, TERMINAL-DIFFERENTIATION SPECIFIC-RELATED"/>
    <property type="match status" value="1"/>
</dbReference>
<dbReference type="GO" id="GO:0035556">
    <property type="term" value="P:intracellular signal transduction"/>
    <property type="evidence" value="ECO:0007669"/>
    <property type="project" value="InterPro"/>
</dbReference>
<dbReference type="InterPro" id="IPR001054">
    <property type="entry name" value="A/G_cyclase"/>
</dbReference>
<dbReference type="GO" id="GO:0006171">
    <property type="term" value="P:cAMP biosynthetic process"/>
    <property type="evidence" value="ECO:0007669"/>
    <property type="project" value="TreeGrafter"/>
</dbReference>
<feature type="domain" description="Guanylate cyclase" evidence="1">
    <location>
        <begin position="46"/>
        <end position="162"/>
    </location>
</feature>
<dbReference type="AlphaFoldDB" id="A0A497XM28"/>
<dbReference type="InterPro" id="IPR050697">
    <property type="entry name" value="Adenylyl/Guanylyl_Cyclase_3/4"/>
</dbReference>
<dbReference type="Gene3D" id="3.30.70.1230">
    <property type="entry name" value="Nucleotide cyclase"/>
    <property type="match status" value="1"/>
</dbReference>
<evidence type="ECO:0000313" key="3">
    <source>
        <dbReference type="Proteomes" id="UP000268908"/>
    </source>
</evidence>
<proteinExistence type="predicted"/>
<dbReference type="GO" id="GO:0004016">
    <property type="term" value="F:adenylate cyclase activity"/>
    <property type="evidence" value="ECO:0007669"/>
    <property type="project" value="UniProtKB-ARBA"/>
</dbReference>
<reference evidence="2 3" key="1">
    <citation type="submission" date="2018-10" db="EMBL/GenBank/DDBJ databases">
        <title>Genomic Encyclopedia of Type Strains, Phase IV (KMG-IV): sequencing the most valuable type-strain genomes for metagenomic binning, comparative biology and taxonomic classification.</title>
        <authorList>
            <person name="Goeker M."/>
        </authorList>
    </citation>
    <scope>NUCLEOTIDE SEQUENCE [LARGE SCALE GENOMIC DNA]</scope>
    <source>
        <strain evidence="2 3">DSM 26916</strain>
    </source>
</reference>
<dbReference type="CDD" id="cd07302">
    <property type="entry name" value="CHD"/>
    <property type="match status" value="1"/>
</dbReference>
<dbReference type="RefSeq" id="WP_121239558.1">
    <property type="nucleotide sequence ID" value="NZ_BHVV01000001.1"/>
</dbReference>
<dbReference type="OrthoDB" id="335689at2"/>